<reference evidence="9 10" key="1">
    <citation type="submission" date="2016-12" db="EMBL/GenBank/DDBJ databases">
        <authorList>
            <person name="Song W.-J."/>
            <person name="Kurnit D.M."/>
        </authorList>
    </citation>
    <scope>NUCLEOTIDE SEQUENCE [LARGE SCALE GENOMIC DNA]</scope>
    <source>
        <strain evidence="9 10">DSM 18488</strain>
    </source>
</reference>
<dbReference type="STRING" id="1121416.SAMN02745220_00753"/>
<dbReference type="Proteomes" id="UP000184603">
    <property type="component" value="Unassembled WGS sequence"/>
</dbReference>
<comment type="subcellular location">
    <subcellularLocation>
        <location evidence="6">Cytoplasm</location>
    </subcellularLocation>
</comment>
<evidence type="ECO:0000256" key="6">
    <source>
        <dbReference type="HAMAP-Rule" id="MF_00031"/>
    </source>
</evidence>
<dbReference type="AlphaFoldDB" id="A0A1M7XZB0"/>
<dbReference type="Gene3D" id="2.40.50.140">
    <property type="entry name" value="Nucleic acid-binding proteins"/>
    <property type="match status" value="1"/>
</dbReference>
<dbReference type="GO" id="GO:0006310">
    <property type="term" value="P:DNA recombination"/>
    <property type="evidence" value="ECO:0007669"/>
    <property type="project" value="UniProtKB-UniRule"/>
</dbReference>
<dbReference type="RefSeq" id="WP_073612119.1">
    <property type="nucleotide sequence ID" value="NZ_FRFE01000003.1"/>
</dbReference>
<dbReference type="EMBL" id="FRFE01000003">
    <property type="protein sequence ID" value="SHO44456.1"/>
    <property type="molecule type" value="Genomic_DNA"/>
</dbReference>
<dbReference type="GO" id="GO:0009378">
    <property type="term" value="F:four-way junction helicase activity"/>
    <property type="evidence" value="ECO:0007669"/>
    <property type="project" value="InterPro"/>
</dbReference>
<feature type="domain" description="Holliday junction DNA helicase RuvA C-terminal" evidence="8">
    <location>
        <begin position="157"/>
        <end position="205"/>
    </location>
</feature>
<dbReference type="Gene3D" id="1.10.8.10">
    <property type="entry name" value="DNA helicase RuvA subunit, C-terminal domain"/>
    <property type="match status" value="1"/>
</dbReference>
<evidence type="ECO:0000256" key="4">
    <source>
        <dbReference type="ARBA" id="ARBA00023172"/>
    </source>
</evidence>
<dbReference type="CDD" id="cd14332">
    <property type="entry name" value="UBA_RuvA_C"/>
    <property type="match status" value="1"/>
</dbReference>
<dbReference type="HAMAP" id="MF_00031">
    <property type="entry name" value="DNA_HJ_migration_RuvA"/>
    <property type="match status" value="1"/>
</dbReference>
<dbReference type="SUPFAM" id="SSF46929">
    <property type="entry name" value="DNA helicase RuvA subunit, C-terminal domain"/>
    <property type="match status" value="1"/>
</dbReference>
<dbReference type="GO" id="GO:0005524">
    <property type="term" value="F:ATP binding"/>
    <property type="evidence" value="ECO:0007669"/>
    <property type="project" value="InterPro"/>
</dbReference>
<keyword evidence="9" id="KW-0067">ATP-binding</keyword>
<evidence type="ECO:0000256" key="3">
    <source>
        <dbReference type="ARBA" id="ARBA00023125"/>
    </source>
</evidence>
<sequence>MIATLSGKVQFIHPDRAVIDVGGVGYEVFLSADGISRLPERGGEAFLHIHTHVREDAFILFGFPEEDEKELFLILKTVSGIGPRLALAILSGMRVPDLCQAIGENDVKRLTTLQGVGKRTAERLCVELKDKVSHLGGAVVAKGAAPVSTVSGSTVMDAISALYNLGYADPVAREALTVVKRRLGDEAFAALSVSEMIREGLKALA</sequence>
<gene>
    <name evidence="6" type="primary">ruvA</name>
    <name evidence="9" type="ORF">SAMN02745220_00753</name>
</gene>
<dbReference type="SUPFAM" id="SSF47781">
    <property type="entry name" value="RuvA domain 2-like"/>
    <property type="match status" value="1"/>
</dbReference>
<dbReference type="SUPFAM" id="SSF50249">
    <property type="entry name" value="Nucleic acid-binding proteins"/>
    <property type="match status" value="1"/>
</dbReference>
<evidence type="ECO:0000256" key="2">
    <source>
        <dbReference type="ARBA" id="ARBA00022763"/>
    </source>
</evidence>
<dbReference type="OrthoDB" id="5293449at2"/>
<feature type="region of interest" description="Domain I" evidence="6">
    <location>
        <begin position="1"/>
        <end position="64"/>
    </location>
</feature>
<dbReference type="InterPro" id="IPR011114">
    <property type="entry name" value="RuvA_C"/>
</dbReference>
<keyword evidence="1 6" id="KW-0963">Cytoplasm</keyword>
<proteinExistence type="inferred from homology"/>
<feature type="region of interest" description="Domain III" evidence="6">
    <location>
        <begin position="150"/>
        <end position="205"/>
    </location>
</feature>
<evidence type="ECO:0000259" key="7">
    <source>
        <dbReference type="Pfam" id="PF01330"/>
    </source>
</evidence>
<evidence type="ECO:0000256" key="5">
    <source>
        <dbReference type="ARBA" id="ARBA00023204"/>
    </source>
</evidence>
<keyword evidence="9" id="KW-0378">Hydrolase</keyword>
<dbReference type="Pfam" id="PF14520">
    <property type="entry name" value="HHH_5"/>
    <property type="match status" value="1"/>
</dbReference>
<keyword evidence="5 6" id="KW-0234">DNA repair</keyword>
<keyword evidence="3 6" id="KW-0238">DNA-binding</keyword>
<evidence type="ECO:0000256" key="1">
    <source>
        <dbReference type="ARBA" id="ARBA00022490"/>
    </source>
</evidence>
<dbReference type="GO" id="GO:0009379">
    <property type="term" value="C:Holliday junction helicase complex"/>
    <property type="evidence" value="ECO:0007669"/>
    <property type="project" value="InterPro"/>
</dbReference>
<evidence type="ECO:0000259" key="8">
    <source>
        <dbReference type="Pfam" id="PF07499"/>
    </source>
</evidence>
<protein>
    <recommendedName>
        <fullName evidence="6">Holliday junction branch migration complex subunit RuvA</fullName>
    </recommendedName>
</protein>
<organism evidence="9 10">
    <name type="scientific">Desulfopila aestuarii DSM 18488</name>
    <dbReference type="NCBI Taxonomy" id="1121416"/>
    <lineage>
        <taxon>Bacteria</taxon>
        <taxon>Pseudomonadati</taxon>
        <taxon>Thermodesulfobacteriota</taxon>
        <taxon>Desulfobulbia</taxon>
        <taxon>Desulfobulbales</taxon>
        <taxon>Desulfocapsaceae</taxon>
        <taxon>Desulfopila</taxon>
    </lineage>
</organism>
<dbReference type="InterPro" id="IPR036267">
    <property type="entry name" value="RuvA_C_sf"/>
</dbReference>
<dbReference type="NCBIfam" id="TIGR00084">
    <property type="entry name" value="ruvA"/>
    <property type="match status" value="1"/>
</dbReference>
<dbReference type="Gene3D" id="1.10.150.20">
    <property type="entry name" value="5' to 3' exonuclease, C-terminal subdomain"/>
    <property type="match status" value="1"/>
</dbReference>
<keyword evidence="2 6" id="KW-0227">DNA damage</keyword>
<comment type="subunit">
    <text evidence="6">Homotetramer. Forms an RuvA(8)-RuvB(12)-Holliday junction (HJ) complex. HJ DNA is sandwiched between 2 RuvA tetramers; dsDNA enters through RuvA and exits via RuvB. An RuvB hexamer assembles on each DNA strand where it exits the tetramer. Each RuvB hexamer is contacted by two RuvA subunits (via domain III) on 2 adjacent RuvB subunits; this complex drives branch migration. In the full resolvosome a probable DNA-RuvA(4)-RuvB(12)-RuvC(2) complex forms which resolves the HJ.</text>
</comment>
<dbReference type="InterPro" id="IPR000085">
    <property type="entry name" value="RuvA"/>
</dbReference>
<dbReference type="GO" id="GO:0048476">
    <property type="term" value="C:Holliday junction resolvase complex"/>
    <property type="evidence" value="ECO:0007669"/>
    <property type="project" value="UniProtKB-UniRule"/>
</dbReference>
<evidence type="ECO:0000313" key="10">
    <source>
        <dbReference type="Proteomes" id="UP000184603"/>
    </source>
</evidence>
<feature type="domain" description="DNA helicase Holliday junction RuvA type" evidence="7">
    <location>
        <begin position="1"/>
        <end position="62"/>
    </location>
</feature>
<keyword evidence="10" id="KW-1185">Reference proteome</keyword>
<comment type="caution">
    <text evidence="6">Lacks conserved residue(s) required for the propagation of feature annotation.</text>
</comment>
<dbReference type="Pfam" id="PF07499">
    <property type="entry name" value="RuvA_C"/>
    <property type="match status" value="1"/>
</dbReference>
<comment type="function">
    <text evidence="6">The RuvA-RuvB-RuvC complex processes Holliday junction (HJ) DNA during genetic recombination and DNA repair, while the RuvA-RuvB complex plays an important role in the rescue of blocked DNA replication forks via replication fork reversal (RFR). RuvA specifically binds to HJ cruciform DNA, conferring on it an open structure. The RuvB hexamer acts as an ATP-dependent pump, pulling dsDNA into and through the RuvAB complex. HJ branch migration allows RuvC to scan DNA until it finds its consensus sequence, where it cleaves and resolves the cruciform DNA.</text>
</comment>
<comment type="domain">
    <text evidence="6">Has three domains with a flexible linker between the domains II and III and assumes an 'L' shape. Domain III is highly mobile and contacts RuvB.</text>
</comment>
<dbReference type="InterPro" id="IPR012340">
    <property type="entry name" value="NA-bd_OB-fold"/>
</dbReference>
<dbReference type="InterPro" id="IPR013849">
    <property type="entry name" value="DNA_helicase_Holl-junc_RuvA_I"/>
</dbReference>
<accession>A0A1M7XZB0</accession>
<name>A0A1M7XZB0_9BACT</name>
<dbReference type="GO" id="GO:0006281">
    <property type="term" value="P:DNA repair"/>
    <property type="evidence" value="ECO:0007669"/>
    <property type="project" value="UniProtKB-UniRule"/>
</dbReference>
<keyword evidence="9" id="KW-0347">Helicase</keyword>
<dbReference type="GO" id="GO:0005737">
    <property type="term" value="C:cytoplasm"/>
    <property type="evidence" value="ECO:0007669"/>
    <property type="project" value="UniProtKB-SubCell"/>
</dbReference>
<evidence type="ECO:0000313" key="9">
    <source>
        <dbReference type="EMBL" id="SHO44456.1"/>
    </source>
</evidence>
<comment type="similarity">
    <text evidence="6">Belongs to the RuvA family.</text>
</comment>
<keyword evidence="9" id="KW-0547">Nucleotide-binding</keyword>
<dbReference type="GO" id="GO:0000400">
    <property type="term" value="F:four-way junction DNA binding"/>
    <property type="evidence" value="ECO:0007669"/>
    <property type="project" value="UniProtKB-UniRule"/>
</dbReference>
<dbReference type="Pfam" id="PF01330">
    <property type="entry name" value="RuvA_N"/>
    <property type="match status" value="1"/>
</dbReference>
<dbReference type="InterPro" id="IPR010994">
    <property type="entry name" value="RuvA_2-like"/>
</dbReference>
<keyword evidence="4 6" id="KW-0233">DNA recombination</keyword>